<proteinExistence type="predicted"/>
<dbReference type="SUPFAM" id="SSF51161">
    <property type="entry name" value="Trimeric LpxA-like enzymes"/>
    <property type="match status" value="1"/>
</dbReference>
<organism evidence="1">
    <name type="scientific">Flavobacterium sp. WC2409</name>
    <dbReference type="NCBI Taxonomy" id="3234139"/>
    <lineage>
        <taxon>Bacteria</taxon>
        <taxon>Pseudomonadati</taxon>
        <taxon>Bacteroidota</taxon>
        <taxon>Flavobacteriia</taxon>
        <taxon>Flavobacteriales</taxon>
        <taxon>Flavobacteriaceae</taxon>
        <taxon>Flavobacterium</taxon>
    </lineage>
</organism>
<dbReference type="EMBL" id="CP165625">
    <property type="protein sequence ID" value="XDU95733.1"/>
    <property type="molecule type" value="Genomic_DNA"/>
</dbReference>
<evidence type="ECO:0008006" key="2">
    <source>
        <dbReference type="Google" id="ProtNLM"/>
    </source>
</evidence>
<dbReference type="Gene3D" id="2.160.10.10">
    <property type="entry name" value="Hexapeptide repeat proteins"/>
    <property type="match status" value="1"/>
</dbReference>
<dbReference type="InterPro" id="IPR011004">
    <property type="entry name" value="Trimer_LpxA-like_sf"/>
</dbReference>
<reference evidence="1" key="1">
    <citation type="submission" date="2024-07" db="EMBL/GenBank/DDBJ databases">
        <authorList>
            <person name="Biller S.J."/>
        </authorList>
    </citation>
    <scope>NUCLEOTIDE SEQUENCE</scope>
    <source>
        <strain evidence="1">WC2409</strain>
    </source>
</reference>
<dbReference type="RefSeq" id="WP_369753187.1">
    <property type="nucleotide sequence ID" value="NZ_CP165625.1"/>
</dbReference>
<dbReference type="PANTHER" id="PTHR23416">
    <property type="entry name" value="SIALIC ACID SYNTHASE-RELATED"/>
    <property type="match status" value="1"/>
</dbReference>
<sequence length="204" mass="22599">MKIKSIILRIIKFIPNYEFKVFLLKQIFGYSIGKNVKIGRAVINCNKVVIGDNVLIADRTTISCNELYIGANTSIHSGNVIQGSANFYLGSNSRIINNHYFDLWNNIHIGNNTWIAGKNSEFWTHGSVHTKDNEKDLSIIIKDHVYIGSSSLFAPGVVIESVNLVGLGSVVSGIFKESLTIIAGNSAKVVKNNIDWRSNWGCKL</sequence>
<dbReference type="AlphaFoldDB" id="A0AB39W1K8"/>
<protein>
    <recommendedName>
        <fullName evidence="2">Acyltransferase</fullName>
    </recommendedName>
</protein>
<name>A0AB39W1K8_9FLAO</name>
<accession>A0AB39W1K8</accession>
<dbReference type="InterPro" id="IPR051159">
    <property type="entry name" value="Hexapeptide_acetyltransf"/>
</dbReference>
<gene>
    <name evidence="1" type="ORF">AB3G34_01100</name>
</gene>
<evidence type="ECO:0000313" key="1">
    <source>
        <dbReference type="EMBL" id="XDU95733.1"/>
    </source>
</evidence>